<reference evidence="1" key="1">
    <citation type="submission" date="2020-05" db="EMBL/GenBank/DDBJ databases">
        <authorList>
            <person name="Chiriac C."/>
            <person name="Salcher M."/>
            <person name="Ghai R."/>
            <person name="Kavagutti S V."/>
        </authorList>
    </citation>
    <scope>NUCLEOTIDE SEQUENCE</scope>
</reference>
<proteinExistence type="predicted"/>
<gene>
    <name evidence="1" type="ORF">UFOVP972_250</name>
</gene>
<accession>A0A6J5Q280</accession>
<dbReference type="EMBL" id="LR796923">
    <property type="protein sequence ID" value="CAB4175558.1"/>
    <property type="molecule type" value="Genomic_DNA"/>
</dbReference>
<name>A0A6J5Q280_9CAUD</name>
<organism evidence="1">
    <name type="scientific">uncultured Caudovirales phage</name>
    <dbReference type="NCBI Taxonomy" id="2100421"/>
    <lineage>
        <taxon>Viruses</taxon>
        <taxon>Duplodnaviria</taxon>
        <taxon>Heunggongvirae</taxon>
        <taxon>Uroviricota</taxon>
        <taxon>Caudoviricetes</taxon>
        <taxon>Peduoviridae</taxon>
        <taxon>Maltschvirus</taxon>
        <taxon>Maltschvirus maltsch</taxon>
    </lineage>
</organism>
<evidence type="ECO:0000313" key="1">
    <source>
        <dbReference type="EMBL" id="CAB4175558.1"/>
    </source>
</evidence>
<sequence>MAKKNDSQQNFEDYRKGKAKLQNAVLQHPEESKGGKSVYDFMKGSVKRNMWVIPYEQFKKRDK</sequence>
<protein>
    <submittedName>
        <fullName evidence="1">Uncharacterized protein</fullName>
    </submittedName>
</protein>